<evidence type="ECO:0000313" key="2">
    <source>
        <dbReference type="Proteomes" id="UP000666240"/>
    </source>
</evidence>
<dbReference type="EMBL" id="JAGIYY010000001">
    <property type="protein sequence ID" value="MBP0437426.1"/>
    <property type="molecule type" value="Genomic_DNA"/>
</dbReference>
<organism evidence="1 2">
    <name type="scientific">Tianweitania sediminis</name>
    <dbReference type="NCBI Taxonomy" id="1502156"/>
    <lineage>
        <taxon>Bacteria</taxon>
        <taxon>Pseudomonadati</taxon>
        <taxon>Pseudomonadota</taxon>
        <taxon>Alphaproteobacteria</taxon>
        <taxon>Hyphomicrobiales</taxon>
        <taxon>Phyllobacteriaceae</taxon>
        <taxon>Tianweitania</taxon>
    </lineage>
</organism>
<dbReference type="AlphaFoldDB" id="A0A8J7RFD3"/>
<reference evidence="1" key="1">
    <citation type="submission" date="2021-03" db="EMBL/GenBank/DDBJ databases">
        <title>Genome sequencing and assembly of Tianweitania sediminis.</title>
        <authorList>
            <person name="Chhetri G."/>
        </authorList>
    </citation>
    <scope>NUCLEOTIDE SEQUENCE</scope>
    <source>
        <strain evidence="1">Z8</strain>
    </source>
</reference>
<name>A0A8J7RFD3_9HYPH</name>
<gene>
    <name evidence="1" type="ORF">J5Y06_02015</name>
</gene>
<evidence type="ECO:0000313" key="1">
    <source>
        <dbReference type="EMBL" id="MBP0437426.1"/>
    </source>
</evidence>
<proteinExistence type="predicted"/>
<dbReference type="RefSeq" id="WP_209333435.1">
    <property type="nucleotide sequence ID" value="NZ_JAGIYY010000001.1"/>
</dbReference>
<comment type="caution">
    <text evidence="1">The sequence shown here is derived from an EMBL/GenBank/DDBJ whole genome shotgun (WGS) entry which is preliminary data.</text>
</comment>
<protein>
    <submittedName>
        <fullName evidence="1">Uncharacterized protein</fullName>
    </submittedName>
</protein>
<dbReference type="Proteomes" id="UP000666240">
    <property type="component" value="Unassembled WGS sequence"/>
</dbReference>
<keyword evidence="2" id="KW-1185">Reference proteome</keyword>
<accession>A0A8J7RFD3</accession>
<sequence>MIAPKRPMKRRAGRRQTPASGLRILPFRIGPAAREFRHYEAIVACRQSTQIDDRVWERYLASDDFAAWHLVDLLQR</sequence>